<gene>
    <name evidence="1" type="ORF">E5329_23375</name>
</gene>
<dbReference type="EMBL" id="SRYA01000075">
    <property type="protein sequence ID" value="TGY90985.1"/>
    <property type="molecule type" value="Genomic_DNA"/>
</dbReference>
<dbReference type="Proteomes" id="UP000304953">
    <property type="component" value="Unassembled WGS sequence"/>
</dbReference>
<proteinExistence type="predicted"/>
<reference evidence="1" key="1">
    <citation type="submission" date="2019-04" db="EMBL/GenBank/DDBJ databases">
        <title>Microbes associate with the intestines of laboratory mice.</title>
        <authorList>
            <person name="Navarre W."/>
            <person name="Wong E."/>
            <person name="Huang K."/>
            <person name="Tropini C."/>
            <person name="Ng K."/>
            <person name="Yu B."/>
        </authorList>
    </citation>
    <scope>NUCLEOTIDE SEQUENCE</scope>
    <source>
        <strain evidence="1">NM01_1-7b</strain>
    </source>
</reference>
<sequence length="79" mass="9240">MILDDIKEIINETFKINKEIIEMGTPLYNGGLNLNSIQLLELTVSIEEYYEKEFNPDDLTEENFSNVEKLCQLIEEKLL</sequence>
<evidence type="ECO:0000313" key="1">
    <source>
        <dbReference type="EMBL" id="TGY90985.1"/>
    </source>
</evidence>
<accession>A0AC61RQF3</accession>
<comment type="caution">
    <text evidence="1">The sequence shown here is derived from an EMBL/GenBank/DDBJ whole genome shotgun (WGS) entry which is preliminary data.</text>
</comment>
<organism evidence="1 2">
    <name type="scientific">Petralouisia muris</name>
    <dbReference type="NCBI Taxonomy" id="3032872"/>
    <lineage>
        <taxon>Bacteria</taxon>
        <taxon>Bacillati</taxon>
        <taxon>Bacillota</taxon>
        <taxon>Clostridia</taxon>
        <taxon>Lachnospirales</taxon>
        <taxon>Lachnospiraceae</taxon>
        <taxon>Petralouisia</taxon>
    </lineage>
</organism>
<name>A0AC61RQF3_9FIRM</name>
<evidence type="ECO:0000313" key="2">
    <source>
        <dbReference type="Proteomes" id="UP000304953"/>
    </source>
</evidence>
<protein>
    <submittedName>
        <fullName evidence="1">Acyl carrier protein</fullName>
    </submittedName>
</protein>
<keyword evidence="2" id="KW-1185">Reference proteome</keyword>